<feature type="transmembrane region" description="Helical" evidence="8">
    <location>
        <begin position="505"/>
        <end position="526"/>
    </location>
</feature>
<dbReference type="PANTHER" id="PTHR30472:SF37">
    <property type="entry name" value="FE(3+) DICITRATE TRANSPORT SYSTEM PERMEASE PROTEIN FECD-RELATED"/>
    <property type="match status" value="1"/>
</dbReference>
<dbReference type="GeneID" id="61053177"/>
<evidence type="ECO:0000256" key="4">
    <source>
        <dbReference type="ARBA" id="ARBA00022475"/>
    </source>
</evidence>
<dbReference type="GO" id="GO:0022857">
    <property type="term" value="F:transmembrane transporter activity"/>
    <property type="evidence" value="ECO:0007669"/>
    <property type="project" value="InterPro"/>
</dbReference>
<evidence type="ECO:0000256" key="8">
    <source>
        <dbReference type="SAM" id="Phobius"/>
    </source>
</evidence>
<keyword evidence="5 8" id="KW-0812">Transmembrane</keyword>
<feature type="transmembrane region" description="Helical" evidence="8">
    <location>
        <begin position="474"/>
        <end position="493"/>
    </location>
</feature>
<accession>A0A8E2WC56</accession>
<dbReference type="GO" id="GO:0033214">
    <property type="term" value="P:siderophore-iron import into cell"/>
    <property type="evidence" value="ECO:0007669"/>
    <property type="project" value="TreeGrafter"/>
</dbReference>
<dbReference type="PANTHER" id="PTHR30472">
    <property type="entry name" value="FERRIC ENTEROBACTIN TRANSPORT SYSTEM PERMEASE PROTEIN"/>
    <property type="match status" value="1"/>
</dbReference>
<dbReference type="NCBIfam" id="NF007866">
    <property type="entry name" value="PRK10577.1-2"/>
    <property type="match status" value="1"/>
</dbReference>
<feature type="transmembrane region" description="Helical" evidence="8">
    <location>
        <begin position="449"/>
        <end position="468"/>
    </location>
</feature>
<feature type="transmembrane region" description="Helical" evidence="8">
    <location>
        <begin position="31"/>
        <end position="56"/>
    </location>
</feature>
<evidence type="ECO:0000313" key="9">
    <source>
        <dbReference type="EMBL" id="PWJ91160.1"/>
    </source>
</evidence>
<gene>
    <name evidence="9" type="ORF">C8D77_104507</name>
</gene>
<dbReference type="RefSeq" id="WP_109666622.1">
    <property type="nucleotide sequence ID" value="NZ_QGGH01000004.1"/>
</dbReference>
<feature type="transmembrane region" description="Helical" evidence="8">
    <location>
        <begin position="631"/>
        <end position="652"/>
    </location>
</feature>
<dbReference type="Gene3D" id="1.10.3470.10">
    <property type="entry name" value="ABC transporter involved in vitamin B12 uptake, BtuC"/>
    <property type="match status" value="2"/>
</dbReference>
<comment type="caution">
    <text evidence="9">The sequence shown here is derived from an EMBL/GenBank/DDBJ whole genome shotgun (WGS) entry which is preliminary data.</text>
</comment>
<feature type="transmembrane region" description="Helical" evidence="8">
    <location>
        <begin position="169"/>
        <end position="192"/>
    </location>
</feature>
<comment type="subcellular location">
    <subcellularLocation>
        <location evidence="1">Cell membrane</location>
        <topology evidence="1">Multi-pass membrane protein</topology>
    </subcellularLocation>
</comment>
<dbReference type="AlphaFoldDB" id="A0A8E2WC56"/>
<dbReference type="CDD" id="cd06550">
    <property type="entry name" value="TM_ABC_iron-siderophores_like"/>
    <property type="match status" value="2"/>
</dbReference>
<dbReference type="InterPro" id="IPR000522">
    <property type="entry name" value="ABC_transptr_permease_BtuC"/>
</dbReference>
<feature type="transmembrane region" description="Helical" evidence="8">
    <location>
        <begin position="262"/>
        <end position="290"/>
    </location>
</feature>
<keyword evidence="4" id="KW-1003">Cell membrane</keyword>
<feature type="transmembrane region" description="Helical" evidence="8">
    <location>
        <begin position="416"/>
        <end position="437"/>
    </location>
</feature>
<dbReference type="Pfam" id="PF01032">
    <property type="entry name" value="FecCD"/>
    <property type="match status" value="2"/>
</dbReference>
<feature type="transmembrane region" description="Helical" evidence="8">
    <location>
        <begin position="546"/>
        <end position="567"/>
    </location>
</feature>
<feature type="transmembrane region" description="Helical" evidence="8">
    <location>
        <begin position="664"/>
        <end position="680"/>
    </location>
</feature>
<dbReference type="Proteomes" id="UP000245631">
    <property type="component" value="Unassembled WGS sequence"/>
</dbReference>
<keyword evidence="3" id="KW-0813">Transport</keyword>
<feature type="transmembrane region" description="Helical" evidence="8">
    <location>
        <begin position="119"/>
        <end position="138"/>
    </location>
</feature>
<feature type="transmembrane region" description="Helical" evidence="8">
    <location>
        <begin position="77"/>
        <end position="99"/>
    </location>
</feature>
<feature type="transmembrane region" description="Helical" evidence="8">
    <location>
        <begin position="374"/>
        <end position="396"/>
    </location>
</feature>
<feature type="transmembrane region" description="Helical" evidence="8">
    <location>
        <begin position="145"/>
        <end position="163"/>
    </location>
</feature>
<feature type="transmembrane region" description="Helical" evidence="8">
    <location>
        <begin position="335"/>
        <end position="354"/>
    </location>
</feature>
<organism evidence="9 10">
    <name type="scientific">Rhizobium loti</name>
    <name type="common">Mesorhizobium loti</name>
    <dbReference type="NCBI Taxonomy" id="381"/>
    <lineage>
        <taxon>Bacteria</taxon>
        <taxon>Pseudomonadati</taxon>
        <taxon>Pseudomonadota</taxon>
        <taxon>Alphaproteobacteria</taxon>
        <taxon>Hyphomicrobiales</taxon>
        <taxon>Phyllobacteriaceae</taxon>
        <taxon>Mesorhizobium</taxon>
    </lineage>
</organism>
<dbReference type="InterPro" id="IPR037294">
    <property type="entry name" value="ABC_BtuC-like"/>
</dbReference>
<evidence type="ECO:0000256" key="5">
    <source>
        <dbReference type="ARBA" id="ARBA00022692"/>
    </source>
</evidence>
<feature type="transmembrane region" description="Helical" evidence="8">
    <location>
        <begin position="592"/>
        <end position="619"/>
    </location>
</feature>
<dbReference type="SUPFAM" id="SSF81345">
    <property type="entry name" value="ABC transporter involved in vitamin B12 uptake, BtuC"/>
    <property type="match status" value="2"/>
</dbReference>
<proteinExistence type="inferred from homology"/>
<evidence type="ECO:0000256" key="2">
    <source>
        <dbReference type="ARBA" id="ARBA00007935"/>
    </source>
</evidence>
<keyword evidence="6 8" id="KW-1133">Transmembrane helix</keyword>
<evidence type="ECO:0000256" key="6">
    <source>
        <dbReference type="ARBA" id="ARBA00022989"/>
    </source>
</evidence>
<evidence type="ECO:0000256" key="3">
    <source>
        <dbReference type="ARBA" id="ARBA00022448"/>
    </source>
</evidence>
<evidence type="ECO:0000256" key="7">
    <source>
        <dbReference type="ARBA" id="ARBA00023136"/>
    </source>
</evidence>
<name>A0A8E2WC56_RHILI</name>
<protein>
    <submittedName>
        <fullName evidence="9">Iron complex transport system permease protein</fullName>
    </submittedName>
</protein>
<feature type="transmembrane region" description="Helical" evidence="8">
    <location>
        <begin position="302"/>
        <end position="323"/>
    </location>
</feature>
<comment type="similarity">
    <text evidence="2">Belongs to the binding-protein-dependent transport system permease family. FecCD subfamily.</text>
</comment>
<sequence>MAEDAAAIAQGGKPASAGRAFPWSFLGNQPVGAILLCAMLLAAAAAATVSNLTVQLPSALWLQSLAAPDIADMRQVLVHYAFLPRLAVSLLCGAALGLAGTVLQQVLRNPLASPETVGVSAGAYLALALATLLSPSLLAFGREWVALAGAFMALAAVFALSWHKGLSPLSVVLAGLVVSLYAGAIGAALIVLRHEWLASLFIWGAGSLGQQDWSTTLWLLPRIGTAALAIFLMVRPLTLLGLDDEGARSLGVSLGAYRFAGLAAAVALIAFVVSAVGVIGFVGLAAATLARIGGARQLGQQLVMAPLIGGALLWAADQAVQIATGPQGDLLPTGAITALLGAPLLLWLLPRLALGSEAPALTAERLPRASRPSLLLAVIGLALLLLLGLALLYGPGPHGWTFAFGDELQPLLSWRWPRVLAALSAGAMLALAGLMMQRLTGNPMASPEVLGISAGAALGMMVALFALSDAGRPVQTAAATIGAFAALLVTLAIGRRAAYAPERLLLAGVALTALFDGLILVLTATGDPRAMLLLNWLTGSTYGVDVGAALLTGGIAVCLFALAPLFMRWLDILPLGPAAVQGLGINLKMTRLLVLLVVAMLTAASTLIVGPLTFIGLMAPHLARRLGLSRALPQAIGAVLAGALIMVAADWIGRTAIFPRQIPAGLVATLIGGPVLMWLLRRR</sequence>
<evidence type="ECO:0000256" key="1">
    <source>
        <dbReference type="ARBA" id="ARBA00004651"/>
    </source>
</evidence>
<evidence type="ECO:0000313" key="10">
    <source>
        <dbReference type="Proteomes" id="UP000245631"/>
    </source>
</evidence>
<keyword evidence="7 8" id="KW-0472">Membrane</keyword>
<reference evidence="9 10" key="1">
    <citation type="submission" date="2018-05" db="EMBL/GenBank/DDBJ databases">
        <title>Genomic Encyclopedia of Type Strains, Phase IV (KMG-IV): sequencing the most valuable type-strain genomes for metagenomic binning, comparative biology and taxonomic classification.</title>
        <authorList>
            <person name="Goeker M."/>
        </authorList>
    </citation>
    <scope>NUCLEOTIDE SEQUENCE [LARGE SCALE GENOMIC DNA]</scope>
    <source>
        <strain evidence="9 10">DSM 2626</strain>
    </source>
</reference>
<dbReference type="EMBL" id="QGGH01000004">
    <property type="protein sequence ID" value="PWJ91160.1"/>
    <property type="molecule type" value="Genomic_DNA"/>
</dbReference>
<dbReference type="GO" id="GO:0005886">
    <property type="term" value="C:plasma membrane"/>
    <property type="evidence" value="ECO:0007669"/>
    <property type="project" value="UniProtKB-SubCell"/>
</dbReference>